<comment type="caution">
    <text evidence="4">The sequence shown here is derived from an EMBL/GenBank/DDBJ whole genome shotgun (WGS) entry which is preliminary data.</text>
</comment>
<keyword evidence="1" id="KW-0694">RNA-binding</keyword>
<dbReference type="InterPro" id="IPR004088">
    <property type="entry name" value="KH_dom_type_1"/>
</dbReference>
<accession>A0A8S0QCW6</accession>
<organism evidence="4 5">
    <name type="scientific">Olea europaea subsp. europaea</name>
    <dbReference type="NCBI Taxonomy" id="158383"/>
    <lineage>
        <taxon>Eukaryota</taxon>
        <taxon>Viridiplantae</taxon>
        <taxon>Streptophyta</taxon>
        <taxon>Embryophyta</taxon>
        <taxon>Tracheophyta</taxon>
        <taxon>Spermatophyta</taxon>
        <taxon>Magnoliopsida</taxon>
        <taxon>eudicotyledons</taxon>
        <taxon>Gunneridae</taxon>
        <taxon>Pentapetalae</taxon>
        <taxon>asterids</taxon>
        <taxon>lamiids</taxon>
        <taxon>Lamiales</taxon>
        <taxon>Oleaceae</taxon>
        <taxon>Oleeae</taxon>
        <taxon>Olea</taxon>
    </lineage>
</organism>
<dbReference type="Pfam" id="PF00013">
    <property type="entry name" value="KH_1"/>
    <property type="match status" value="1"/>
</dbReference>
<gene>
    <name evidence="4" type="ORF">OLEA9_A116031</name>
</gene>
<evidence type="ECO:0000256" key="2">
    <source>
        <dbReference type="SAM" id="MobiDB-lite"/>
    </source>
</evidence>
<name>A0A8S0QCW6_OLEEU</name>
<dbReference type="GO" id="GO:0003723">
    <property type="term" value="F:RNA binding"/>
    <property type="evidence" value="ECO:0007669"/>
    <property type="project" value="UniProtKB-UniRule"/>
</dbReference>
<protein>
    <submittedName>
        <fullName evidence="4">KH domain-containing At4g18375 isoform X1</fullName>
    </submittedName>
</protein>
<dbReference type="SUPFAM" id="SSF54814">
    <property type="entry name" value="Prokaryotic type KH domain (KH-domain type II)"/>
    <property type="match status" value="1"/>
</dbReference>
<evidence type="ECO:0000313" key="5">
    <source>
        <dbReference type="Proteomes" id="UP000594638"/>
    </source>
</evidence>
<keyword evidence="5" id="KW-1185">Reference proteome</keyword>
<feature type="compositionally biased region" description="Basic and acidic residues" evidence="2">
    <location>
        <begin position="13"/>
        <end position="31"/>
    </location>
</feature>
<dbReference type="Gene3D" id="3.30.310.210">
    <property type="match status" value="1"/>
</dbReference>
<dbReference type="Gramene" id="OE9A116031T2">
    <property type="protein sequence ID" value="OE9A116031C2"/>
    <property type="gene ID" value="OE9A116031"/>
</dbReference>
<feature type="region of interest" description="Disordered" evidence="2">
    <location>
        <begin position="1"/>
        <end position="31"/>
    </location>
</feature>
<evidence type="ECO:0000256" key="1">
    <source>
        <dbReference type="PROSITE-ProRule" id="PRU00117"/>
    </source>
</evidence>
<dbReference type="AlphaFoldDB" id="A0A8S0QCW6"/>
<reference evidence="4 5" key="1">
    <citation type="submission" date="2019-12" db="EMBL/GenBank/DDBJ databases">
        <authorList>
            <person name="Alioto T."/>
            <person name="Alioto T."/>
            <person name="Gomez Garrido J."/>
        </authorList>
    </citation>
    <scope>NUCLEOTIDE SEQUENCE [LARGE SCALE GENOMIC DNA]</scope>
</reference>
<dbReference type="EMBL" id="CACTIH010001824">
    <property type="protein sequence ID" value="CAA2964434.1"/>
    <property type="molecule type" value="Genomic_DNA"/>
</dbReference>
<evidence type="ECO:0000259" key="3">
    <source>
        <dbReference type="Pfam" id="PF00013"/>
    </source>
</evidence>
<dbReference type="Proteomes" id="UP000594638">
    <property type="component" value="Unassembled WGS sequence"/>
</dbReference>
<feature type="domain" description="K Homology" evidence="3">
    <location>
        <begin position="41"/>
        <end position="71"/>
    </location>
</feature>
<dbReference type="InterPro" id="IPR009019">
    <property type="entry name" value="KH_sf_prok-type"/>
</dbReference>
<proteinExistence type="predicted"/>
<evidence type="ECO:0000313" key="4">
    <source>
        <dbReference type="EMBL" id="CAA2964434.1"/>
    </source>
</evidence>
<dbReference type="OrthoDB" id="752362at2759"/>
<sequence>MGENGKRFSSHLDNGDIKNQKRQLDRERDRDDKGNDELIVYRICCPDGAIGNVIGKSGNIINLIRQEMRAKDALLKVNEAITNAVGMVKAFDRKNNNKNKEF</sequence>
<dbReference type="PROSITE" id="PS50084">
    <property type="entry name" value="KH_TYPE_1"/>
    <property type="match status" value="1"/>
</dbReference>